<name>X1VW60_9ZZZZ</name>
<dbReference type="FunFam" id="3.40.50.620:FF:000013">
    <property type="entry name" value="Pantothenate synthetase"/>
    <property type="match status" value="1"/>
</dbReference>
<dbReference type="Pfam" id="PF02569">
    <property type="entry name" value="Pantoate_ligase"/>
    <property type="match status" value="1"/>
</dbReference>
<dbReference type="GO" id="GO:0015940">
    <property type="term" value="P:pantothenate biosynthetic process"/>
    <property type="evidence" value="ECO:0007669"/>
    <property type="project" value="UniProtKB-KW"/>
</dbReference>
<evidence type="ECO:0000256" key="1">
    <source>
        <dbReference type="ARBA" id="ARBA00004990"/>
    </source>
</evidence>
<feature type="non-terminal residue" evidence="10">
    <location>
        <position position="1"/>
    </location>
</feature>
<comment type="pathway">
    <text evidence="1">Cofactor biosynthesis; (R)-pantothenate biosynthesis; (R)-pantothenate from (R)-pantoate and beta-alanine: step 1/1.</text>
</comment>
<feature type="non-terminal residue" evidence="10">
    <location>
        <position position="201"/>
    </location>
</feature>
<dbReference type="EMBL" id="BARW01037083">
    <property type="protein sequence ID" value="GAJ22581.1"/>
    <property type="molecule type" value="Genomic_DNA"/>
</dbReference>
<protein>
    <recommendedName>
        <fullName evidence="3">pantoate--beta-alanine ligase (AMP-forming)</fullName>
        <ecNumber evidence="3">6.3.2.1</ecNumber>
    </recommendedName>
    <alternativeName>
        <fullName evidence="8">Pantoate-activating enzyme</fullName>
    </alternativeName>
</protein>
<evidence type="ECO:0000313" key="10">
    <source>
        <dbReference type="EMBL" id="GAJ22581.1"/>
    </source>
</evidence>
<sequence length="201" mass="22350">PPLSFEGEGDTGGEVDNTSMKIIEKIDDMKRLRRQLAESVGLVPTMGYLHEGHLALVRRARAENPSVVVSIFVNPLQFGPQEDFDSYPRDTKRDLALLETEETDVVFMPSVAEMYPEQFNSWIEVGRVAERLEGASRPGHFKGVTTVCAKLFNIIQPTKAYFGQKDAQQAVVIKKMVADLNMNLEIVTTPTVREPDGLAVS</sequence>
<proteinExistence type="inferred from homology"/>
<dbReference type="GO" id="GO:0005829">
    <property type="term" value="C:cytosol"/>
    <property type="evidence" value="ECO:0007669"/>
    <property type="project" value="TreeGrafter"/>
</dbReference>
<dbReference type="PANTHER" id="PTHR21299:SF1">
    <property type="entry name" value="PANTOATE--BETA-ALANINE LIGASE"/>
    <property type="match status" value="1"/>
</dbReference>
<dbReference type="InterPro" id="IPR004821">
    <property type="entry name" value="Cyt_trans-like"/>
</dbReference>
<comment type="similarity">
    <text evidence="2">Belongs to the pantothenate synthetase family.</text>
</comment>
<evidence type="ECO:0000256" key="8">
    <source>
        <dbReference type="ARBA" id="ARBA00032806"/>
    </source>
</evidence>
<keyword evidence="6" id="KW-0547">Nucleotide-binding</keyword>
<organism evidence="10">
    <name type="scientific">marine sediment metagenome</name>
    <dbReference type="NCBI Taxonomy" id="412755"/>
    <lineage>
        <taxon>unclassified sequences</taxon>
        <taxon>metagenomes</taxon>
        <taxon>ecological metagenomes</taxon>
    </lineage>
</organism>
<dbReference type="SUPFAM" id="SSF52374">
    <property type="entry name" value="Nucleotidylyl transferase"/>
    <property type="match status" value="1"/>
</dbReference>
<evidence type="ECO:0000256" key="3">
    <source>
        <dbReference type="ARBA" id="ARBA00012219"/>
    </source>
</evidence>
<dbReference type="Gene3D" id="3.40.50.620">
    <property type="entry name" value="HUPs"/>
    <property type="match status" value="1"/>
</dbReference>
<dbReference type="EC" id="6.3.2.1" evidence="3"/>
<evidence type="ECO:0000256" key="4">
    <source>
        <dbReference type="ARBA" id="ARBA00022598"/>
    </source>
</evidence>
<keyword evidence="5" id="KW-0566">Pantothenate biosynthesis</keyword>
<dbReference type="InterPro" id="IPR003721">
    <property type="entry name" value="Pantoate_ligase"/>
</dbReference>
<gene>
    <name evidence="10" type="ORF">S12H4_57360</name>
</gene>
<dbReference type="GO" id="GO:0004592">
    <property type="term" value="F:pantoate-beta-alanine ligase activity"/>
    <property type="evidence" value="ECO:0007669"/>
    <property type="project" value="UniProtKB-EC"/>
</dbReference>
<dbReference type="AlphaFoldDB" id="X1VW60"/>
<reference evidence="10" key="1">
    <citation type="journal article" date="2014" name="Front. Microbiol.">
        <title>High frequency of phylogenetically diverse reductive dehalogenase-homologous genes in deep subseafloor sedimentary metagenomes.</title>
        <authorList>
            <person name="Kawai M."/>
            <person name="Futagami T."/>
            <person name="Toyoda A."/>
            <person name="Takaki Y."/>
            <person name="Nishi S."/>
            <person name="Hori S."/>
            <person name="Arai W."/>
            <person name="Tsubouchi T."/>
            <person name="Morono Y."/>
            <person name="Uchiyama I."/>
            <person name="Ito T."/>
            <person name="Fujiyama A."/>
            <person name="Inagaki F."/>
            <person name="Takami H."/>
        </authorList>
    </citation>
    <scope>NUCLEOTIDE SEQUENCE</scope>
    <source>
        <strain evidence="10">Expedition CK06-06</strain>
    </source>
</reference>
<dbReference type="NCBIfam" id="TIGR00125">
    <property type="entry name" value="cyt_tran_rel"/>
    <property type="match status" value="1"/>
</dbReference>
<comment type="caution">
    <text evidence="10">The sequence shown here is derived from an EMBL/GenBank/DDBJ whole genome shotgun (WGS) entry which is preliminary data.</text>
</comment>
<evidence type="ECO:0000256" key="2">
    <source>
        <dbReference type="ARBA" id="ARBA00009256"/>
    </source>
</evidence>
<comment type="catalytic activity">
    <reaction evidence="9">
        <text>(R)-pantoate + beta-alanine + ATP = (R)-pantothenate + AMP + diphosphate + H(+)</text>
        <dbReference type="Rhea" id="RHEA:10912"/>
        <dbReference type="ChEBI" id="CHEBI:15378"/>
        <dbReference type="ChEBI" id="CHEBI:15980"/>
        <dbReference type="ChEBI" id="CHEBI:29032"/>
        <dbReference type="ChEBI" id="CHEBI:30616"/>
        <dbReference type="ChEBI" id="CHEBI:33019"/>
        <dbReference type="ChEBI" id="CHEBI:57966"/>
        <dbReference type="ChEBI" id="CHEBI:456215"/>
        <dbReference type="EC" id="6.3.2.1"/>
    </reaction>
</comment>
<evidence type="ECO:0000256" key="9">
    <source>
        <dbReference type="ARBA" id="ARBA00048258"/>
    </source>
</evidence>
<evidence type="ECO:0000256" key="5">
    <source>
        <dbReference type="ARBA" id="ARBA00022655"/>
    </source>
</evidence>
<dbReference type="PANTHER" id="PTHR21299">
    <property type="entry name" value="CYTIDYLATE KINASE/PANTOATE-BETA-ALANINE LIGASE"/>
    <property type="match status" value="1"/>
</dbReference>
<dbReference type="GO" id="GO:0005524">
    <property type="term" value="F:ATP binding"/>
    <property type="evidence" value="ECO:0007669"/>
    <property type="project" value="UniProtKB-KW"/>
</dbReference>
<keyword evidence="4" id="KW-0436">Ligase</keyword>
<dbReference type="NCBIfam" id="TIGR00018">
    <property type="entry name" value="panC"/>
    <property type="match status" value="1"/>
</dbReference>
<evidence type="ECO:0000256" key="7">
    <source>
        <dbReference type="ARBA" id="ARBA00022840"/>
    </source>
</evidence>
<dbReference type="InterPro" id="IPR014729">
    <property type="entry name" value="Rossmann-like_a/b/a_fold"/>
</dbReference>
<evidence type="ECO:0000256" key="6">
    <source>
        <dbReference type="ARBA" id="ARBA00022741"/>
    </source>
</evidence>
<accession>X1VW60</accession>
<keyword evidence="7" id="KW-0067">ATP-binding</keyword>